<reference evidence="1" key="1">
    <citation type="journal article" date="2014" name="Front. Microbiol.">
        <title>High frequency of phylogenetically diverse reductive dehalogenase-homologous genes in deep subseafloor sedimentary metagenomes.</title>
        <authorList>
            <person name="Kawai M."/>
            <person name="Futagami T."/>
            <person name="Toyoda A."/>
            <person name="Takaki Y."/>
            <person name="Nishi S."/>
            <person name="Hori S."/>
            <person name="Arai W."/>
            <person name="Tsubouchi T."/>
            <person name="Morono Y."/>
            <person name="Uchiyama I."/>
            <person name="Ito T."/>
            <person name="Fujiyama A."/>
            <person name="Inagaki F."/>
            <person name="Takami H."/>
        </authorList>
    </citation>
    <scope>NUCLEOTIDE SEQUENCE</scope>
    <source>
        <strain evidence="1">Expedition CK06-06</strain>
    </source>
</reference>
<proteinExistence type="predicted"/>
<dbReference type="EMBL" id="BARS01028573">
    <property type="protein sequence ID" value="GAG10060.1"/>
    <property type="molecule type" value="Genomic_DNA"/>
</dbReference>
<name>X0UWD9_9ZZZZ</name>
<feature type="non-terminal residue" evidence="1">
    <location>
        <position position="1"/>
    </location>
</feature>
<protein>
    <submittedName>
        <fullName evidence="1">Uncharacterized protein</fullName>
    </submittedName>
</protein>
<organism evidence="1">
    <name type="scientific">marine sediment metagenome</name>
    <dbReference type="NCBI Taxonomy" id="412755"/>
    <lineage>
        <taxon>unclassified sequences</taxon>
        <taxon>metagenomes</taxon>
        <taxon>ecological metagenomes</taxon>
    </lineage>
</organism>
<comment type="caution">
    <text evidence="1">The sequence shown here is derived from an EMBL/GenBank/DDBJ whole genome shotgun (WGS) entry which is preliminary data.</text>
</comment>
<accession>X0UWD9</accession>
<gene>
    <name evidence="1" type="ORF">S01H1_44770</name>
</gene>
<evidence type="ECO:0000313" key="1">
    <source>
        <dbReference type="EMBL" id="GAG10060.1"/>
    </source>
</evidence>
<dbReference type="AlphaFoldDB" id="X0UWD9"/>
<sequence>RFVDVGANLRHFEQVYARILAERDDEGFGIASLRGDRYRRVRRRYYEYIEKQQAEVVDLLDRLPRQSPAPR</sequence>